<dbReference type="PANTHER" id="PTHR10252:SF8">
    <property type="entry name" value="NUCLEAR TRANSCRIPTION FACTOR Y SUBUNIT GAMMA"/>
    <property type="match status" value="1"/>
</dbReference>
<dbReference type="GO" id="GO:0016602">
    <property type="term" value="C:CCAAT-binding factor complex"/>
    <property type="evidence" value="ECO:0007669"/>
    <property type="project" value="TreeGrafter"/>
</dbReference>
<protein>
    <recommendedName>
        <fullName evidence="8">Transcription factor CBF/NF-Y/archaeal histone domain-containing protein</fullName>
    </recommendedName>
</protein>
<feature type="compositionally biased region" description="Low complexity" evidence="7">
    <location>
        <begin position="35"/>
        <end position="50"/>
    </location>
</feature>
<keyword evidence="2" id="KW-0805">Transcription regulation</keyword>
<name>A0A8K0NMR1_9TREE</name>
<evidence type="ECO:0000256" key="3">
    <source>
        <dbReference type="ARBA" id="ARBA00023125"/>
    </source>
</evidence>
<evidence type="ECO:0000313" key="10">
    <source>
        <dbReference type="Proteomes" id="UP000812966"/>
    </source>
</evidence>
<accession>A0A8K0NMR1</accession>
<dbReference type="GO" id="GO:0046982">
    <property type="term" value="F:protein heterodimerization activity"/>
    <property type="evidence" value="ECO:0007669"/>
    <property type="project" value="InterPro"/>
</dbReference>
<dbReference type="GO" id="GO:0000978">
    <property type="term" value="F:RNA polymerase II cis-regulatory region sequence-specific DNA binding"/>
    <property type="evidence" value="ECO:0007669"/>
    <property type="project" value="TreeGrafter"/>
</dbReference>
<feature type="region of interest" description="Disordered" evidence="7">
    <location>
        <begin position="146"/>
        <end position="205"/>
    </location>
</feature>
<evidence type="ECO:0000256" key="4">
    <source>
        <dbReference type="ARBA" id="ARBA00023163"/>
    </source>
</evidence>
<dbReference type="InterPro" id="IPR009072">
    <property type="entry name" value="Histone-fold"/>
</dbReference>
<comment type="similarity">
    <text evidence="6">Belongs to the NFYC/HAP5 subunit family.</text>
</comment>
<keyword evidence="4" id="KW-0804">Transcription</keyword>
<dbReference type="SUPFAM" id="SSF47113">
    <property type="entry name" value="Histone-fold"/>
    <property type="match status" value="1"/>
</dbReference>
<evidence type="ECO:0000259" key="8">
    <source>
        <dbReference type="Pfam" id="PF00808"/>
    </source>
</evidence>
<evidence type="ECO:0000256" key="6">
    <source>
        <dbReference type="ARBA" id="ARBA00038129"/>
    </source>
</evidence>
<comment type="subcellular location">
    <subcellularLocation>
        <location evidence="1">Nucleus</location>
    </subcellularLocation>
</comment>
<evidence type="ECO:0000256" key="5">
    <source>
        <dbReference type="ARBA" id="ARBA00023242"/>
    </source>
</evidence>
<evidence type="ECO:0000256" key="1">
    <source>
        <dbReference type="ARBA" id="ARBA00004123"/>
    </source>
</evidence>
<keyword evidence="5" id="KW-0539">Nucleus</keyword>
<evidence type="ECO:0000256" key="7">
    <source>
        <dbReference type="SAM" id="MobiDB-lite"/>
    </source>
</evidence>
<feature type="region of interest" description="Disordered" evidence="7">
    <location>
        <begin position="1"/>
        <end position="51"/>
    </location>
</feature>
<feature type="compositionally biased region" description="Low complexity" evidence="7">
    <location>
        <begin position="151"/>
        <end position="164"/>
    </location>
</feature>
<dbReference type="InterPro" id="IPR003958">
    <property type="entry name" value="CBFA_NFYB_domain"/>
</dbReference>
<dbReference type="FunFam" id="1.10.20.10:FF:000062">
    <property type="entry name" value="Nuclear transcription factor Y subunit C"/>
    <property type="match status" value="1"/>
</dbReference>
<reference evidence="9" key="1">
    <citation type="submission" date="2020-04" db="EMBL/GenBank/DDBJ databases">
        <title>Analysis of mating type loci in Filobasidium floriforme.</title>
        <authorList>
            <person name="Nowrousian M."/>
        </authorList>
    </citation>
    <scope>NUCLEOTIDE SEQUENCE</scope>
    <source>
        <strain evidence="9">CBS 6242</strain>
    </source>
</reference>
<proteinExistence type="inferred from homology"/>
<feature type="domain" description="Transcription factor CBF/NF-Y/archaeal histone" evidence="8">
    <location>
        <begin position="61"/>
        <end position="123"/>
    </location>
</feature>
<dbReference type="InterPro" id="IPR050568">
    <property type="entry name" value="Transcr_DNA_Rep_Reg"/>
</dbReference>
<dbReference type="Pfam" id="PF00808">
    <property type="entry name" value="CBFD_NFYB_HMF"/>
    <property type="match status" value="1"/>
</dbReference>
<dbReference type="AlphaFoldDB" id="A0A8K0NMR1"/>
<gene>
    <name evidence="9" type="ORF">FFLO_04018</name>
</gene>
<evidence type="ECO:0000256" key="2">
    <source>
        <dbReference type="ARBA" id="ARBA00023015"/>
    </source>
</evidence>
<evidence type="ECO:0000313" key="9">
    <source>
        <dbReference type="EMBL" id="KAG7531950.1"/>
    </source>
</evidence>
<organism evidence="9 10">
    <name type="scientific">Filobasidium floriforme</name>
    <dbReference type="NCBI Taxonomy" id="5210"/>
    <lineage>
        <taxon>Eukaryota</taxon>
        <taxon>Fungi</taxon>
        <taxon>Dikarya</taxon>
        <taxon>Basidiomycota</taxon>
        <taxon>Agaricomycotina</taxon>
        <taxon>Tremellomycetes</taxon>
        <taxon>Filobasidiales</taxon>
        <taxon>Filobasidiaceae</taxon>
        <taxon>Filobasidium</taxon>
    </lineage>
</organism>
<dbReference type="Gene3D" id="1.10.20.10">
    <property type="entry name" value="Histone, subunit A"/>
    <property type="match status" value="1"/>
</dbReference>
<dbReference type="PANTHER" id="PTHR10252">
    <property type="entry name" value="HISTONE-LIKE TRANSCRIPTION FACTOR CCAAT-RELATED"/>
    <property type="match status" value="1"/>
</dbReference>
<comment type="caution">
    <text evidence="9">The sequence shown here is derived from an EMBL/GenBank/DDBJ whole genome shotgun (WGS) entry which is preliminary data.</text>
</comment>
<dbReference type="GO" id="GO:0001228">
    <property type="term" value="F:DNA-binding transcription activator activity, RNA polymerase II-specific"/>
    <property type="evidence" value="ECO:0007669"/>
    <property type="project" value="TreeGrafter"/>
</dbReference>
<keyword evidence="3" id="KW-0238">DNA-binding</keyword>
<sequence>MDLAERGSDGSSAGGGGVTFATGDGGDENGGAGGTNMNVSSGNGNANANGTPKEEFKNFALPLARIKKVMKSDPEVKMISAEVPVLLGKCCEIFIAELTSRAWLVAQSNKRRTLQKSDVAAAIGYSDMFDFLIDIVPREEAKGVGMDADGGKNNNTSNNNNVNNGTGGAVGGVTAAAVTGVKRKNPGEEDEAGRKRQREDEEESS</sequence>
<dbReference type="Proteomes" id="UP000812966">
    <property type="component" value="Unassembled WGS sequence"/>
</dbReference>
<dbReference type="CDD" id="cd22908">
    <property type="entry name" value="HFD_NFYC-like"/>
    <property type="match status" value="1"/>
</dbReference>
<dbReference type="EMBL" id="JABELV010000079">
    <property type="protein sequence ID" value="KAG7531950.1"/>
    <property type="molecule type" value="Genomic_DNA"/>
</dbReference>
<keyword evidence="10" id="KW-1185">Reference proteome</keyword>